<evidence type="ECO:0000256" key="1">
    <source>
        <dbReference type="ARBA" id="ARBA00023172"/>
    </source>
</evidence>
<dbReference type="KEGG" id="cbi:CLJ_B2304"/>
<proteinExistence type="predicted"/>
<evidence type="ECO:0000313" key="3">
    <source>
        <dbReference type="Proteomes" id="UP000002333"/>
    </source>
</evidence>
<dbReference type="GO" id="GO:0015074">
    <property type="term" value="P:DNA integration"/>
    <property type="evidence" value="ECO:0007669"/>
    <property type="project" value="InterPro"/>
</dbReference>
<sequence>MIKYRAIEIPIRSFKGIYSVRTNEILIVQYDDLDKKVWIPSFLTNFIYHKYNNCSINTKVKVARNICAFIDYVNNQVVLGEDKTFERLKDSGLYGINYISNKRGSSNSYDIVKQKEKYLFKFYRFLYSRGITSEAAKINMKIVSSSEPNSGGHYVEMSPFEDNSEITIEYPSKRKIPSRILKDMEVDVWNRFLEFAEEHYPNIALGVALQFMGGLRLGEVVNLVISAVTLCREQRYMKVDIMDRQDELFGDRDIKMTKSQNKKIRFDQTVFNFNSELFEMYERHLKRLANNPKITNRNALLVNSFGEPMTGESYSRYFTNLKNDFIEYISSEGYITVADDLIKHDWNTHIGRHVFTNYLIKIGAVNDATSAPVARYLMVLRGDSSEKSSLTYIDVKAVIDVVIDKLDLISRVASSVNGIGRIMND</sequence>
<keyword evidence="1" id="KW-0233">DNA recombination</keyword>
<protein>
    <recommendedName>
        <fullName evidence="4">Site-specific integrase</fullName>
    </recommendedName>
</protein>
<name>A0A3F3A8P4_CLOB6</name>
<dbReference type="Proteomes" id="UP000002333">
    <property type="component" value="Chromosome"/>
</dbReference>
<reference evidence="3" key="2">
    <citation type="submission" date="2008-05" db="EMBL/GenBank/DDBJ databases">
        <title>Genome sequence of Clostridium botulinum Ba4 strain 657.</title>
        <authorList>
            <person name="Shrivastava S."/>
            <person name="Brown J.L."/>
            <person name="Bruce D."/>
            <person name="Detter C."/>
            <person name="Munk C."/>
            <person name="Smith L.A."/>
            <person name="Smith T.J."/>
            <person name="Sutton G."/>
            <person name="Brettin T.S."/>
        </authorList>
    </citation>
    <scope>NUCLEOTIDE SEQUENCE [LARGE SCALE GENOMIC DNA]</scope>
    <source>
        <strain evidence="3">657 / Type Ba4</strain>
    </source>
</reference>
<reference evidence="2 3" key="1">
    <citation type="journal article" date="2007" name="PLoS ONE">
        <title>Analysis of the neurotoxin complex genes in Clostridium botulinum A1-A4 and B1 strains: BoNT/A3, /Ba4 and /B1 clusters are located within plasmids.</title>
        <authorList>
            <person name="Smith T.J."/>
            <person name="Hill K.K."/>
            <person name="Foley B.T."/>
            <person name="Detter J.C."/>
            <person name="Munk A.C."/>
            <person name="Bruce D.C."/>
            <person name="Doggett N.A."/>
            <person name="Smith L.A."/>
            <person name="Marks J.D."/>
            <person name="Xie G."/>
            <person name="Brettin T.S."/>
        </authorList>
    </citation>
    <scope>NUCLEOTIDE SEQUENCE [LARGE SCALE GENOMIC DNA]</scope>
    <source>
        <strain evidence="3">657 / Type Ba4</strain>
    </source>
</reference>
<dbReference type="RefSeq" id="WP_012720646.1">
    <property type="nucleotide sequence ID" value="NC_012658.1"/>
</dbReference>
<evidence type="ECO:0000313" key="2">
    <source>
        <dbReference type="EMBL" id="ACQ52382.1"/>
    </source>
</evidence>
<dbReference type="EMBL" id="CP001083">
    <property type="protein sequence ID" value="ACQ52382.1"/>
    <property type="molecule type" value="Genomic_DNA"/>
</dbReference>
<gene>
    <name evidence="2" type="ordered locus">CLJ_B2304</name>
</gene>
<dbReference type="GO" id="GO:0003677">
    <property type="term" value="F:DNA binding"/>
    <property type="evidence" value="ECO:0007669"/>
    <property type="project" value="InterPro"/>
</dbReference>
<organism evidence="2 3">
    <name type="scientific">Clostridium botulinum (strain 657 / Type Ba4)</name>
    <dbReference type="NCBI Taxonomy" id="515621"/>
    <lineage>
        <taxon>Bacteria</taxon>
        <taxon>Bacillati</taxon>
        <taxon>Bacillota</taxon>
        <taxon>Clostridia</taxon>
        <taxon>Eubacteriales</taxon>
        <taxon>Clostridiaceae</taxon>
        <taxon>Clostridium</taxon>
    </lineage>
</organism>
<dbReference type="AlphaFoldDB" id="A0A3F3A8P4"/>
<evidence type="ECO:0008006" key="4">
    <source>
        <dbReference type="Google" id="ProtNLM"/>
    </source>
</evidence>
<dbReference type="InterPro" id="IPR013762">
    <property type="entry name" value="Integrase-like_cat_sf"/>
</dbReference>
<dbReference type="Gene3D" id="1.10.443.10">
    <property type="entry name" value="Intergrase catalytic core"/>
    <property type="match status" value="1"/>
</dbReference>
<dbReference type="SUPFAM" id="SSF56349">
    <property type="entry name" value="DNA breaking-rejoining enzymes"/>
    <property type="match status" value="1"/>
</dbReference>
<accession>A0A3F3A8P4</accession>
<dbReference type="InterPro" id="IPR011010">
    <property type="entry name" value="DNA_brk_join_enz"/>
</dbReference>
<dbReference type="GO" id="GO:0006310">
    <property type="term" value="P:DNA recombination"/>
    <property type="evidence" value="ECO:0007669"/>
    <property type="project" value="UniProtKB-KW"/>
</dbReference>